<evidence type="ECO:0000256" key="1">
    <source>
        <dbReference type="SAM" id="MobiDB-lite"/>
    </source>
</evidence>
<accession>A0A4Q1CJS9</accession>
<reference evidence="3 4" key="1">
    <citation type="submission" date="2019-01" db="EMBL/GenBank/DDBJ databases">
        <title>Lacibacter sp. strain TTM-7.</title>
        <authorList>
            <person name="Chen W.-M."/>
        </authorList>
    </citation>
    <scope>NUCLEOTIDE SEQUENCE [LARGE SCALE GENOMIC DNA]</scope>
    <source>
        <strain evidence="3 4">TTM-7</strain>
    </source>
</reference>
<dbReference type="OrthoDB" id="9779457at2"/>
<dbReference type="Gene3D" id="3.30.70.20">
    <property type="match status" value="2"/>
</dbReference>
<name>A0A4Q1CJS9_9BACT</name>
<evidence type="ECO:0000313" key="4">
    <source>
        <dbReference type="Proteomes" id="UP000290204"/>
    </source>
</evidence>
<dbReference type="InterPro" id="IPR017896">
    <property type="entry name" value="4Fe4S_Fe-S-bd"/>
</dbReference>
<evidence type="ECO:0000259" key="2">
    <source>
        <dbReference type="PROSITE" id="PS51379"/>
    </source>
</evidence>
<keyword evidence="4" id="KW-1185">Reference proteome</keyword>
<dbReference type="PANTHER" id="PTHR42783">
    <property type="entry name" value="GLUTAMATE SYNTHASE [NADPH] SMALL CHAIN"/>
    <property type="match status" value="1"/>
</dbReference>
<comment type="caution">
    <text evidence="3">The sequence shown here is derived from an EMBL/GenBank/DDBJ whole genome shotgun (WGS) entry which is preliminary data.</text>
</comment>
<feature type="domain" description="4Fe-4S ferredoxin-type" evidence="2">
    <location>
        <begin position="770"/>
        <end position="800"/>
    </location>
</feature>
<dbReference type="SUPFAM" id="SSF54862">
    <property type="entry name" value="4Fe-4S ferredoxins"/>
    <property type="match status" value="1"/>
</dbReference>
<protein>
    <submittedName>
        <fullName evidence="3">4Fe-4S dicluster domain-containing protein</fullName>
    </submittedName>
</protein>
<dbReference type="SUPFAM" id="SSF53706">
    <property type="entry name" value="Formate dehydrogenase/DMSO reductase, domains 1-3"/>
    <property type="match status" value="1"/>
</dbReference>
<evidence type="ECO:0000313" key="3">
    <source>
        <dbReference type="EMBL" id="RXK60843.1"/>
    </source>
</evidence>
<dbReference type="NCBIfam" id="TIGR04519">
    <property type="entry name" value="MoCo_extend_TAT"/>
    <property type="match status" value="1"/>
</dbReference>
<dbReference type="CDD" id="cd10551">
    <property type="entry name" value="PsrB"/>
    <property type="match status" value="1"/>
</dbReference>
<dbReference type="AlphaFoldDB" id="A0A4Q1CJS9"/>
<gene>
    <name evidence="3" type="ORF">ESA94_10300</name>
</gene>
<organism evidence="3 4">
    <name type="scientific">Lacibacter luteus</name>
    <dbReference type="NCBI Taxonomy" id="2508719"/>
    <lineage>
        <taxon>Bacteria</taxon>
        <taxon>Pseudomonadati</taxon>
        <taxon>Bacteroidota</taxon>
        <taxon>Chitinophagia</taxon>
        <taxon>Chitinophagales</taxon>
        <taxon>Chitinophagaceae</taxon>
        <taxon>Lacibacter</taxon>
    </lineage>
</organism>
<dbReference type="InterPro" id="IPR030948">
    <property type="entry name" value="TAT_var_transloc_signal_dom"/>
</dbReference>
<dbReference type="RefSeq" id="WP_129130804.1">
    <property type="nucleotide sequence ID" value="NZ_SDHW01000002.1"/>
</dbReference>
<feature type="region of interest" description="Disordered" evidence="1">
    <location>
        <begin position="1030"/>
        <end position="1055"/>
    </location>
</feature>
<feature type="domain" description="4Fe-4S ferredoxin-type" evidence="2">
    <location>
        <begin position="825"/>
        <end position="856"/>
    </location>
</feature>
<dbReference type="Gene3D" id="3.30.2070.10">
    <property type="entry name" value="Formate dehydrogenase/DMSO reductase"/>
    <property type="match status" value="1"/>
</dbReference>
<dbReference type="Gene3D" id="3.40.228.10">
    <property type="entry name" value="Dimethylsulfoxide Reductase, domain 2"/>
    <property type="match status" value="1"/>
</dbReference>
<dbReference type="EMBL" id="SDHW01000002">
    <property type="protein sequence ID" value="RXK60843.1"/>
    <property type="molecule type" value="Genomic_DNA"/>
</dbReference>
<dbReference type="PROSITE" id="PS51379">
    <property type="entry name" value="4FE4S_FER_2"/>
    <property type="match status" value="3"/>
</dbReference>
<sequence length="1055" mass="115725">MSKKKYWQSFGQLNATEAYTEDAANEFKEELPFEMDDNGGKTPRRDFLKYLGFSTAAATLAASCDIPVKKAIPFLNKPADIVPGVASYYATTFVLDGDVIPVVAKVRDGRPIKIEGNELGFTKGGTSQRVQASVLSLYDTARVRFPMEKTGEGFKEAPTYEAVDKKIAAALTAAAGKQIVFLTSTINSPTVLTVLDEFKTKYPTAKHITYDAVSYSGIIQANEVSYGKKGIPSYHFDTADVIVSFGADFLGTWLNPVDFAKQYASKRKINEKNPTMSRHFQFESMYSLTGASADERYTHKPSELGAALLALYAKVGGAVTAPAIGDKRLAAGIDAAAKELLAAGGNAVVVSGSNDVNAQIIVNAINDKIAANGKTINYGTMLNYRKGVDAEFEQLVADMNAGAVGAVFIHGANPVYTYRDGKKFADALKKVALSVSFNEREDETTAECKFILPDHHYLESWGDAEAKTGYLSFIQPTIHPLFKTRAFATSLLKWSGSTVADYETYFKAYWISKLGGQIAFDKALQDGVIEPVAPVVAGAAFNAAAVAEASAKLSAAKKGGKHELVIYQKVSIGDGKMANNPWLQEMPDPLTRASWDNYVIVSPETAKEFGYAKQAELDEYEVNPPKRVLKLTAAGKTVELPLIIVPGTNNNTIAVATGYGRSEKIGRAAKGAGQNIYPFVGFNGQTYEYTVADVTVEKTDKMYDVVQMQTHGTYDNRVEVVKETSLAVFKKDPKYFINERLAEIGPYGGVEGLEEKGTLYPVFDKPGIKWGMSLDLNLCNGCGACVVACSAENNVSVVGKTQVGKYHDMHWLRIDRYFSGDMENPDVVFQPMMCQHCDNAPCENVCPVAATNHSSEGLNQMTYNRCIGTRYCANNCPYKVRRFNWHDWNGADSFKDNQNPLVEYGRLNEVTLDMNDDLTRMVLNPDVTVRSRGVIEKCSFCVQRLQEAKLTAKKDSRPMVDSDIKTACQQACPTNAIVFGNANDKESAISKVRTQEGYNRNYYVLEQIHVLPNVNYLAKVRNTDRVVGNHEEGHEAHGEEKHEEKKEAATEPAAH</sequence>
<feature type="domain" description="4Fe-4S ferredoxin-type" evidence="2">
    <location>
        <begin position="857"/>
        <end position="886"/>
    </location>
</feature>
<dbReference type="PANTHER" id="PTHR42783:SF3">
    <property type="entry name" value="GLUTAMATE SYNTHASE [NADPH] SMALL CHAIN-RELATED"/>
    <property type="match status" value="1"/>
</dbReference>
<dbReference type="Gene3D" id="3.40.50.740">
    <property type="match status" value="1"/>
</dbReference>
<dbReference type="Proteomes" id="UP000290204">
    <property type="component" value="Unassembled WGS sequence"/>
</dbReference>
<dbReference type="Pfam" id="PF13247">
    <property type="entry name" value="Fer4_11"/>
    <property type="match status" value="1"/>
</dbReference>
<dbReference type="CDD" id="cd02784">
    <property type="entry name" value="MopB_CT_PHLH"/>
    <property type="match status" value="1"/>
</dbReference>
<proteinExistence type="predicted"/>